<dbReference type="OrthoDB" id="3239304at2759"/>
<gene>
    <name evidence="2" type="ORF">EC973_006709</name>
</gene>
<keyword evidence="3" id="KW-1185">Reference proteome</keyword>
<name>A0A8H7EQB3_9FUNG</name>
<dbReference type="AlphaFoldDB" id="A0A8H7EQB3"/>
<sequence length="129" mass="14621">MVRIYHAINWFFVLLILTTTVAYWIYFKVKQNTYVNDCQDLVNGGSMPNNSTYTPVAVPGKHPVAGGSDKSYCIDMINKLVIGSAIVVFVGNFIQVYFASSIGIYSTSLKRQYKQLKEKNEEDCFEARN</sequence>
<keyword evidence="1" id="KW-0812">Transmembrane</keyword>
<feature type="transmembrane region" description="Helical" evidence="1">
    <location>
        <begin position="7"/>
        <end position="26"/>
    </location>
</feature>
<keyword evidence="1" id="KW-0472">Membrane</keyword>
<organism evidence="2 3">
    <name type="scientific">Apophysomyces ossiformis</name>
    <dbReference type="NCBI Taxonomy" id="679940"/>
    <lineage>
        <taxon>Eukaryota</taxon>
        <taxon>Fungi</taxon>
        <taxon>Fungi incertae sedis</taxon>
        <taxon>Mucoromycota</taxon>
        <taxon>Mucoromycotina</taxon>
        <taxon>Mucoromycetes</taxon>
        <taxon>Mucorales</taxon>
        <taxon>Mucorineae</taxon>
        <taxon>Mucoraceae</taxon>
        <taxon>Apophysomyces</taxon>
    </lineage>
</organism>
<evidence type="ECO:0000256" key="1">
    <source>
        <dbReference type="SAM" id="Phobius"/>
    </source>
</evidence>
<protein>
    <submittedName>
        <fullName evidence="2">Uncharacterized protein</fullName>
    </submittedName>
</protein>
<reference evidence="2" key="1">
    <citation type="submission" date="2020-01" db="EMBL/GenBank/DDBJ databases">
        <title>Genome Sequencing of Three Apophysomyces-Like Fungal Strains Confirms a Novel Fungal Genus in the Mucoromycota with divergent Burkholderia-like Endosymbiotic Bacteria.</title>
        <authorList>
            <person name="Stajich J.E."/>
            <person name="Macias A.M."/>
            <person name="Carter-House D."/>
            <person name="Lovett B."/>
            <person name="Kasson L.R."/>
            <person name="Berry K."/>
            <person name="Grigoriev I."/>
            <person name="Chang Y."/>
            <person name="Spatafora J."/>
            <person name="Kasson M.T."/>
        </authorList>
    </citation>
    <scope>NUCLEOTIDE SEQUENCE</scope>
    <source>
        <strain evidence="2">NRRL A-21654</strain>
    </source>
</reference>
<dbReference type="Proteomes" id="UP000605846">
    <property type="component" value="Unassembled WGS sequence"/>
</dbReference>
<dbReference type="EMBL" id="JABAYA010000044">
    <property type="protein sequence ID" value="KAF7728072.1"/>
    <property type="molecule type" value="Genomic_DNA"/>
</dbReference>
<comment type="caution">
    <text evidence="2">The sequence shown here is derived from an EMBL/GenBank/DDBJ whole genome shotgun (WGS) entry which is preliminary data.</text>
</comment>
<proteinExistence type="predicted"/>
<feature type="transmembrane region" description="Helical" evidence="1">
    <location>
        <begin position="80"/>
        <end position="105"/>
    </location>
</feature>
<keyword evidence="1" id="KW-1133">Transmembrane helix</keyword>
<accession>A0A8H7EQB3</accession>
<evidence type="ECO:0000313" key="3">
    <source>
        <dbReference type="Proteomes" id="UP000605846"/>
    </source>
</evidence>
<evidence type="ECO:0000313" key="2">
    <source>
        <dbReference type="EMBL" id="KAF7728072.1"/>
    </source>
</evidence>